<keyword evidence="3" id="KW-1185">Reference proteome</keyword>
<accession>A9GA57</accession>
<dbReference type="GO" id="GO:0016491">
    <property type="term" value="F:oxidoreductase activity"/>
    <property type="evidence" value="ECO:0007669"/>
    <property type="project" value="TreeGrafter"/>
</dbReference>
<dbReference type="Gene3D" id="1.25.10.10">
    <property type="entry name" value="Leucine-rich Repeat Variant"/>
    <property type="match status" value="6"/>
</dbReference>
<dbReference type="PANTHER" id="PTHR12697">
    <property type="entry name" value="PBS LYASE HEAT-LIKE PROTEIN"/>
    <property type="match status" value="1"/>
</dbReference>
<dbReference type="InterPro" id="IPR011989">
    <property type="entry name" value="ARM-like"/>
</dbReference>
<dbReference type="STRING" id="448385.sce2660"/>
<dbReference type="InterPro" id="IPR004155">
    <property type="entry name" value="PBS_lyase_HEAT"/>
</dbReference>
<sequence>MIARRPAPVLAVSDAERQRVEQVERLAASGPPGAPELIEMLADPSWTVRRAVVASLAALGDAAVHPLCACLSARRDSEARLAATVDALVASLGDVDAAVLALTLDPRPALVADAAQILGRRGSAKAVPRLAELTSHPDDNVAVAAIEALGRVGGRSAVDSLVDAVSSGNFFRVFPAIDVLGRSGDPRATGPLAVLLEDPRYLLEAARALGRTGSRGAVAPLVRLLGRPSDGVVRVAAAALAELRERYRERYGTVAPIDEALRSEAPAPGVARRLSQSLAGADPAEQAALCSVLGAIGGDEALLELTRLLDADPPVASAAADALGQLSRSADPRVLAALRDGDSARRLLLLPLVRGTAAAGDVERCLADPDAEVRAAACDALARIAEPGSARALFQVLDDPSPRVVHAATTAIQGLGGPEVEALALAAARDGAPAARRTALRILGHLAPPSALPVFLDSLGDPDARAREQAIHGLASLAAPAALDALVAIAADPAARIRAVAMRALGQSRRDPRVIDALLAGLGDGDAWVRYYACQSLGKLGWEAAAGVIAERLRDESGQVRVAAIEALSGIKGDLALAALEQAARDGDTDMRRSALIGLGIAGREASLPTLLDALSSPDVATRLVAVSAISGFSSPEVLPALVRAAGDPDESVRAAATSFIAGRPGAEATRALVALLVASRAQGPLLAALSTPVPGRIEGILDALGTADDELSPLLTAALARMRLPGAHAALLEALRLPRAPARKAAATTLAAVATREGFAAVERAARTDPDPEVRRVSASVLAQWA</sequence>
<dbReference type="InterPro" id="IPR000225">
    <property type="entry name" value="Armadillo"/>
</dbReference>
<reference evidence="2 3" key="1">
    <citation type="journal article" date="2007" name="Nat. Biotechnol.">
        <title>Complete genome sequence of the myxobacterium Sorangium cellulosum.</title>
        <authorList>
            <person name="Schneiker S."/>
            <person name="Perlova O."/>
            <person name="Kaiser O."/>
            <person name="Gerth K."/>
            <person name="Alici A."/>
            <person name="Altmeyer M.O."/>
            <person name="Bartels D."/>
            <person name="Bekel T."/>
            <person name="Beyer S."/>
            <person name="Bode E."/>
            <person name="Bode H.B."/>
            <person name="Bolten C.J."/>
            <person name="Choudhuri J.V."/>
            <person name="Doss S."/>
            <person name="Elnakady Y.A."/>
            <person name="Frank B."/>
            <person name="Gaigalat L."/>
            <person name="Goesmann A."/>
            <person name="Groeger C."/>
            <person name="Gross F."/>
            <person name="Jelsbak L."/>
            <person name="Jelsbak L."/>
            <person name="Kalinowski J."/>
            <person name="Kegler C."/>
            <person name="Knauber T."/>
            <person name="Konietzny S."/>
            <person name="Kopp M."/>
            <person name="Krause L."/>
            <person name="Krug D."/>
            <person name="Linke B."/>
            <person name="Mahmud T."/>
            <person name="Martinez-Arias R."/>
            <person name="McHardy A.C."/>
            <person name="Merai M."/>
            <person name="Meyer F."/>
            <person name="Mormann S."/>
            <person name="Munoz-Dorado J."/>
            <person name="Perez J."/>
            <person name="Pradella S."/>
            <person name="Rachid S."/>
            <person name="Raddatz G."/>
            <person name="Rosenau F."/>
            <person name="Rueckert C."/>
            <person name="Sasse F."/>
            <person name="Scharfe M."/>
            <person name="Schuster S.C."/>
            <person name="Suen G."/>
            <person name="Treuner-Lange A."/>
            <person name="Velicer G.J."/>
            <person name="Vorholter F.-J."/>
            <person name="Weissman K.J."/>
            <person name="Welch R.D."/>
            <person name="Wenzel S.C."/>
            <person name="Whitworth D.E."/>
            <person name="Wilhelm S."/>
            <person name="Wittmann C."/>
            <person name="Bloecker H."/>
            <person name="Puehler A."/>
            <person name="Mueller R."/>
        </authorList>
    </citation>
    <scope>NUCLEOTIDE SEQUENCE [LARGE SCALE GENOMIC DNA]</scope>
    <source>
        <strain evidence="3">So ce56</strain>
    </source>
</reference>
<dbReference type="InterPro" id="IPR000357">
    <property type="entry name" value="HEAT"/>
</dbReference>
<evidence type="ECO:0008006" key="4">
    <source>
        <dbReference type="Google" id="ProtNLM"/>
    </source>
</evidence>
<dbReference type="KEGG" id="scl:sce2660"/>
<dbReference type="Proteomes" id="UP000002139">
    <property type="component" value="Chromosome"/>
</dbReference>
<dbReference type="BioCyc" id="SCEL448385:SCE_RS13645-MONOMER"/>
<dbReference type="Pfam" id="PF02985">
    <property type="entry name" value="HEAT"/>
    <property type="match status" value="1"/>
</dbReference>
<evidence type="ECO:0000313" key="2">
    <source>
        <dbReference type="EMBL" id="CAN92819.1"/>
    </source>
</evidence>
<dbReference type="RefSeq" id="WP_012235292.1">
    <property type="nucleotide sequence ID" value="NC_010162.1"/>
</dbReference>
<dbReference type="SMART" id="SM00567">
    <property type="entry name" value="EZ_HEAT"/>
    <property type="match status" value="18"/>
</dbReference>
<dbReference type="OrthoDB" id="438127at2"/>
<dbReference type="eggNOG" id="COG1413">
    <property type="taxonomic scope" value="Bacteria"/>
</dbReference>
<evidence type="ECO:0000256" key="1">
    <source>
        <dbReference type="ARBA" id="ARBA00022737"/>
    </source>
</evidence>
<dbReference type="InterPro" id="IPR016024">
    <property type="entry name" value="ARM-type_fold"/>
</dbReference>
<evidence type="ECO:0000313" key="3">
    <source>
        <dbReference type="Proteomes" id="UP000002139"/>
    </source>
</evidence>
<keyword evidence="1" id="KW-0677">Repeat</keyword>
<gene>
    <name evidence="2" type="ordered locus">sce2660</name>
</gene>
<proteinExistence type="predicted"/>
<dbReference type="Pfam" id="PF13646">
    <property type="entry name" value="HEAT_2"/>
    <property type="match status" value="6"/>
</dbReference>
<dbReference type="PROSITE" id="PS50176">
    <property type="entry name" value="ARM_REPEAT"/>
    <property type="match status" value="1"/>
</dbReference>
<name>A9GA57_SORC5</name>
<organism evidence="2 3">
    <name type="scientific">Sorangium cellulosum (strain So ce56)</name>
    <name type="common">Polyangium cellulosum (strain So ce56)</name>
    <dbReference type="NCBI Taxonomy" id="448385"/>
    <lineage>
        <taxon>Bacteria</taxon>
        <taxon>Pseudomonadati</taxon>
        <taxon>Myxococcota</taxon>
        <taxon>Polyangia</taxon>
        <taxon>Polyangiales</taxon>
        <taxon>Polyangiaceae</taxon>
        <taxon>Sorangium</taxon>
    </lineage>
</organism>
<dbReference type="EMBL" id="AM746676">
    <property type="protein sequence ID" value="CAN92819.1"/>
    <property type="molecule type" value="Genomic_DNA"/>
</dbReference>
<dbReference type="HOGENOM" id="CLU_014447_0_0_7"/>
<dbReference type="PANTHER" id="PTHR12697:SF5">
    <property type="entry name" value="DEOXYHYPUSINE HYDROXYLASE"/>
    <property type="match status" value="1"/>
</dbReference>
<dbReference type="SUPFAM" id="SSF48371">
    <property type="entry name" value="ARM repeat"/>
    <property type="match status" value="2"/>
</dbReference>
<protein>
    <recommendedName>
        <fullName evidence="4">PBS lyase</fullName>
    </recommendedName>
</protein>
<dbReference type="AlphaFoldDB" id="A9GA57"/>